<protein>
    <submittedName>
        <fullName evidence="1">Uncharacterized protein</fullName>
    </submittedName>
</protein>
<organism evidence="1 2">
    <name type="scientific">Undibacterium macrobrachii</name>
    <dbReference type="NCBI Taxonomy" id="1119058"/>
    <lineage>
        <taxon>Bacteria</taxon>
        <taxon>Pseudomonadati</taxon>
        <taxon>Pseudomonadota</taxon>
        <taxon>Betaproteobacteria</taxon>
        <taxon>Burkholderiales</taxon>
        <taxon>Oxalobacteraceae</taxon>
        <taxon>Undibacterium</taxon>
    </lineage>
</organism>
<dbReference type="InterPro" id="IPR045694">
    <property type="entry name" value="DUF6058"/>
</dbReference>
<gene>
    <name evidence="1" type="ORF">GCM10011282_16400</name>
</gene>
<reference evidence="2" key="1">
    <citation type="journal article" date="2019" name="Int. J. Syst. Evol. Microbiol.">
        <title>The Global Catalogue of Microorganisms (GCM) 10K type strain sequencing project: providing services to taxonomists for standard genome sequencing and annotation.</title>
        <authorList>
            <consortium name="The Broad Institute Genomics Platform"/>
            <consortium name="The Broad Institute Genome Sequencing Center for Infectious Disease"/>
            <person name="Wu L."/>
            <person name="Ma J."/>
        </authorList>
    </citation>
    <scope>NUCLEOTIDE SEQUENCE [LARGE SCALE GENOMIC DNA]</scope>
    <source>
        <strain evidence="2">KCTC 23916</strain>
    </source>
</reference>
<keyword evidence="2" id="KW-1185">Reference proteome</keyword>
<dbReference type="EMBL" id="BMYT01000002">
    <property type="protein sequence ID" value="GGX10822.1"/>
    <property type="molecule type" value="Genomic_DNA"/>
</dbReference>
<name>A0ABQ2XD25_9BURK</name>
<evidence type="ECO:0000313" key="1">
    <source>
        <dbReference type="EMBL" id="GGX10822.1"/>
    </source>
</evidence>
<proteinExistence type="predicted"/>
<accession>A0ABQ2XD25</accession>
<evidence type="ECO:0000313" key="2">
    <source>
        <dbReference type="Proteomes" id="UP000620127"/>
    </source>
</evidence>
<dbReference type="Pfam" id="PF19531">
    <property type="entry name" value="DUF6058"/>
    <property type="match status" value="1"/>
</dbReference>
<dbReference type="Proteomes" id="UP000620127">
    <property type="component" value="Unassembled WGS sequence"/>
</dbReference>
<sequence length="243" mass="27764">MMQSHKTTMNSTQAYLDQYYLNQTQFALRCELSLQDIEELVDAQLIPAPSYQISDSRHCKSVVFGELIDSDYVEELKAGIYFHPAAATWTRYAFTTLQRHPKDEARAIVKRRFVEEFVRALTIKNSNTYRLEDCFDAAGAAIAAGIAQRVNTNWQHFLNGIFSLCVAKPDSIANIVHKEILQEKLSAITDNGKRVDYQNEDLSALKKLIDDYANSTMPFSPLEYPRSSRKRLVEDLRKTLSVL</sequence>
<comment type="caution">
    <text evidence="1">The sequence shown here is derived from an EMBL/GenBank/DDBJ whole genome shotgun (WGS) entry which is preliminary data.</text>
</comment>